<dbReference type="OrthoDB" id="7997793at2"/>
<dbReference type="RefSeq" id="WP_065282105.1">
    <property type="nucleotide sequence ID" value="NZ_CP016286.1"/>
</dbReference>
<evidence type="ECO:0000313" key="2">
    <source>
        <dbReference type="Proteomes" id="UP000092691"/>
    </source>
</evidence>
<gene>
    <name evidence="1" type="ORF">BA011_22720</name>
</gene>
<sequence>MPSTTTAANGIRLPHPVIVLGRDDNGKAHASFFPATDAQPASRAASLMGMLALSADNDAVRSLLPKLPRGKLFDSGKAFVPFVKQDLYKQLAAHLPEADRAKAETVRAAPAEVSQQGHAATPSNVPDDWSNILVGSLVLATDDPLEGWFEATVIELKPDSVLRLQWRHYLDLPPFNRKLEDVALLHPSMKL</sequence>
<proteinExistence type="predicted"/>
<accession>A0A1B1CF07</accession>
<organism evidence="1 2">
    <name type="scientific">Rhizobium leguminosarum</name>
    <dbReference type="NCBI Taxonomy" id="384"/>
    <lineage>
        <taxon>Bacteria</taxon>
        <taxon>Pseudomonadati</taxon>
        <taxon>Pseudomonadota</taxon>
        <taxon>Alphaproteobacteria</taxon>
        <taxon>Hyphomicrobiales</taxon>
        <taxon>Rhizobiaceae</taxon>
        <taxon>Rhizobium/Agrobacterium group</taxon>
        <taxon>Rhizobium</taxon>
    </lineage>
</organism>
<dbReference type="Proteomes" id="UP000092691">
    <property type="component" value="Chromosome"/>
</dbReference>
<protein>
    <submittedName>
        <fullName evidence="1">Uncharacterized protein</fullName>
    </submittedName>
</protein>
<name>A0A1B1CF07_RHILE</name>
<evidence type="ECO:0000313" key="1">
    <source>
        <dbReference type="EMBL" id="ANP88269.1"/>
    </source>
</evidence>
<dbReference type="EMBL" id="CP016286">
    <property type="protein sequence ID" value="ANP88269.1"/>
    <property type="molecule type" value="Genomic_DNA"/>
</dbReference>
<dbReference type="AlphaFoldDB" id="A0A1B1CF07"/>
<reference evidence="1 2" key="1">
    <citation type="submission" date="2016-06" db="EMBL/GenBank/DDBJ databases">
        <title>Microsymbionts genomes from the relict species Vavilovia formosa.</title>
        <authorList>
            <person name="Chirak E."/>
            <person name="Kimeklis A."/>
            <person name="Andronov E."/>
        </authorList>
    </citation>
    <scope>NUCLEOTIDE SEQUENCE [LARGE SCALE GENOMIC DNA]</scope>
    <source>
        <strain evidence="1 2">Vaf10</strain>
    </source>
</reference>